<accession>A0ACC1P5H7</accession>
<gene>
    <name evidence="1" type="ORF">NUW58_g5247</name>
</gene>
<name>A0ACC1P5H7_9PEZI</name>
<dbReference type="EMBL" id="JAPDGR010001015">
    <property type="protein sequence ID" value="KAJ2985984.1"/>
    <property type="molecule type" value="Genomic_DNA"/>
</dbReference>
<evidence type="ECO:0000313" key="1">
    <source>
        <dbReference type="EMBL" id="KAJ2985984.1"/>
    </source>
</evidence>
<keyword evidence="2" id="KW-1185">Reference proteome</keyword>
<comment type="caution">
    <text evidence="1">The sequence shown here is derived from an EMBL/GenBank/DDBJ whole genome shotgun (WGS) entry which is preliminary data.</text>
</comment>
<protein>
    <submittedName>
        <fullName evidence="1">Uncharacterized protein</fullName>
    </submittedName>
</protein>
<sequence>MAFRPSGGAALPRTFRCRVCGEEKAPASFSKSQLQKWYNKKRNDQHNTVTPESVGLSCKDHGNDEREIRCHGPCDRVKVVEHFSKRQRNDPAPWCIDCTEWRLSFDGGELPTAIPNGTVADYEYDEVEDDQAPLSFDSRGEDNEDDDSDDDYDEFGNPYNDPTPVSDLLDRLEGYDKNDAGKDTTADAVSTTGSVDISCWGEYTNDGRSDAGSSHSARTVTGMHSSDVQSRRTLVDNSNSQGYRPVTGSTMTLSAASTVGGIASHLSRLAVSPGMNYHTQHSQAGQAMVLGEGTQTLSNQVGHTRPRAKKMSDEEIKNMALALVNEAPKPSKSTANTKNQGSKDQKSNSQWYKGSQHQAHLGSGTLPNHPGAHLENATVSESPPTSSVASSVAGESDHPTQSDPSSTHEMQVQKDLTIPAQTPTPQPSSEPREFSTDLMEQIRRVIRQECKYLPA</sequence>
<evidence type="ECO:0000313" key="2">
    <source>
        <dbReference type="Proteomes" id="UP001143856"/>
    </source>
</evidence>
<organism evidence="1 2">
    <name type="scientific">Xylaria curta</name>
    <dbReference type="NCBI Taxonomy" id="42375"/>
    <lineage>
        <taxon>Eukaryota</taxon>
        <taxon>Fungi</taxon>
        <taxon>Dikarya</taxon>
        <taxon>Ascomycota</taxon>
        <taxon>Pezizomycotina</taxon>
        <taxon>Sordariomycetes</taxon>
        <taxon>Xylariomycetidae</taxon>
        <taxon>Xylariales</taxon>
        <taxon>Xylariaceae</taxon>
        <taxon>Xylaria</taxon>
    </lineage>
</organism>
<proteinExistence type="predicted"/>
<dbReference type="Proteomes" id="UP001143856">
    <property type="component" value="Unassembled WGS sequence"/>
</dbReference>
<reference evidence="1" key="1">
    <citation type="submission" date="2022-10" db="EMBL/GenBank/DDBJ databases">
        <title>Genome Sequence of Xylaria curta.</title>
        <authorList>
            <person name="Buettner E."/>
        </authorList>
    </citation>
    <scope>NUCLEOTIDE SEQUENCE</scope>
    <source>
        <strain evidence="1">Babe10</strain>
    </source>
</reference>